<name>A0ABU0VVK1_9RHOB</name>
<dbReference type="Proteomes" id="UP001239680">
    <property type="component" value="Unassembled WGS sequence"/>
</dbReference>
<dbReference type="InterPro" id="IPR004045">
    <property type="entry name" value="Glutathione_S-Trfase_N"/>
</dbReference>
<feature type="domain" description="GST N-terminal" evidence="1">
    <location>
        <begin position="1"/>
        <end position="80"/>
    </location>
</feature>
<dbReference type="Gene3D" id="3.40.30.10">
    <property type="entry name" value="Glutaredoxin"/>
    <property type="match status" value="1"/>
</dbReference>
<protein>
    <submittedName>
        <fullName evidence="2">Glutathione S-transferase family protein</fullName>
    </submittedName>
</protein>
<dbReference type="SUPFAM" id="SSF47616">
    <property type="entry name" value="GST C-terminal domain-like"/>
    <property type="match status" value="1"/>
</dbReference>
<gene>
    <name evidence="2" type="ORF">Q9295_05290</name>
</gene>
<keyword evidence="3" id="KW-1185">Reference proteome</keyword>
<evidence type="ECO:0000313" key="2">
    <source>
        <dbReference type="EMBL" id="MDQ2065776.1"/>
    </source>
</evidence>
<dbReference type="Gene3D" id="1.20.1050.10">
    <property type="match status" value="1"/>
</dbReference>
<dbReference type="SUPFAM" id="SSF52833">
    <property type="entry name" value="Thioredoxin-like"/>
    <property type="match status" value="1"/>
</dbReference>
<sequence>MLTLHYTPDTAALPVHIMLEALGLAYKLRLIDREGGELASPSYRALHPLGKVPLLETPDGPLFETAAILLWLADRHAPGTYAPAPDDIGRGDFLKWLFFTSSNLHPAVMELFYPERIAGAAAVDALLPLASARAKAALKALEQAARAEPALFPQDRLALLPLYAGTLMRWLGQLPPDHPARLQIQDYPALRASLAASESSAAALTVAKEQDLGATLFTHPDC</sequence>
<evidence type="ECO:0000313" key="3">
    <source>
        <dbReference type="Proteomes" id="UP001239680"/>
    </source>
</evidence>
<dbReference type="SFLD" id="SFLDS00019">
    <property type="entry name" value="Glutathione_Transferase_(cytos"/>
    <property type="match status" value="1"/>
</dbReference>
<dbReference type="InterPro" id="IPR036249">
    <property type="entry name" value="Thioredoxin-like_sf"/>
</dbReference>
<evidence type="ECO:0000259" key="1">
    <source>
        <dbReference type="PROSITE" id="PS50404"/>
    </source>
</evidence>
<reference evidence="2 3" key="1">
    <citation type="submission" date="2023-08" db="EMBL/GenBank/DDBJ databases">
        <title>Characterization of two Paracoccaceae strains isolated from Phycosphere and proposal of Xinfangfangia lacusdiani sp. nov.</title>
        <authorList>
            <person name="Deng Y."/>
            <person name="Zhang Y.Q."/>
        </authorList>
    </citation>
    <scope>NUCLEOTIDE SEQUENCE [LARGE SCALE GENOMIC DNA]</scope>
    <source>
        <strain evidence="2 3">CPCC 101601</strain>
    </source>
</reference>
<dbReference type="PROSITE" id="PS50404">
    <property type="entry name" value="GST_NTER"/>
    <property type="match status" value="1"/>
</dbReference>
<dbReference type="Pfam" id="PF13409">
    <property type="entry name" value="GST_N_2"/>
    <property type="match status" value="1"/>
</dbReference>
<dbReference type="InterPro" id="IPR036282">
    <property type="entry name" value="Glutathione-S-Trfase_C_sf"/>
</dbReference>
<dbReference type="InterPro" id="IPR040079">
    <property type="entry name" value="Glutathione_S-Trfase"/>
</dbReference>
<dbReference type="RefSeq" id="WP_306679465.1">
    <property type="nucleotide sequence ID" value="NZ_JAVDBT010000004.1"/>
</dbReference>
<dbReference type="EMBL" id="JAVDBT010000004">
    <property type="protein sequence ID" value="MDQ2065776.1"/>
    <property type="molecule type" value="Genomic_DNA"/>
</dbReference>
<accession>A0ABU0VVK1</accession>
<dbReference type="CDD" id="cd03046">
    <property type="entry name" value="GST_N_GTT1_like"/>
    <property type="match status" value="1"/>
</dbReference>
<organism evidence="2 3">
    <name type="scientific">Pseudogemmobacter lacusdianii</name>
    <dbReference type="NCBI Taxonomy" id="3069608"/>
    <lineage>
        <taxon>Bacteria</taxon>
        <taxon>Pseudomonadati</taxon>
        <taxon>Pseudomonadota</taxon>
        <taxon>Alphaproteobacteria</taxon>
        <taxon>Rhodobacterales</taxon>
        <taxon>Paracoccaceae</taxon>
        <taxon>Pseudogemmobacter</taxon>
    </lineage>
</organism>
<comment type="caution">
    <text evidence="2">The sequence shown here is derived from an EMBL/GenBank/DDBJ whole genome shotgun (WGS) entry which is preliminary data.</text>
</comment>
<dbReference type="PANTHER" id="PTHR44051">
    <property type="entry name" value="GLUTATHIONE S-TRANSFERASE-RELATED"/>
    <property type="match status" value="1"/>
</dbReference>
<proteinExistence type="predicted"/>
<dbReference type="PANTHER" id="PTHR44051:SF8">
    <property type="entry name" value="GLUTATHIONE S-TRANSFERASE GSTA"/>
    <property type="match status" value="1"/>
</dbReference>